<evidence type="ECO:0000256" key="4">
    <source>
        <dbReference type="ARBA" id="ARBA00022777"/>
    </source>
</evidence>
<keyword evidence="4" id="KW-0418">Kinase</keyword>
<proteinExistence type="predicted"/>
<dbReference type="SMART" id="SM00220">
    <property type="entry name" value="S_TKc"/>
    <property type="match status" value="1"/>
</dbReference>
<organism evidence="7 8">
    <name type="scientific">Tritrichomonas musculus</name>
    <dbReference type="NCBI Taxonomy" id="1915356"/>
    <lineage>
        <taxon>Eukaryota</taxon>
        <taxon>Metamonada</taxon>
        <taxon>Parabasalia</taxon>
        <taxon>Tritrichomonadida</taxon>
        <taxon>Tritrichomonadidae</taxon>
        <taxon>Tritrichomonas</taxon>
    </lineage>
</organism>
<dbReference type="PROSITE" id="PS00108">
    <property type="entry name" value="PROTEIN_KINASE_ST"/>
    <property type="match status" value="1"/>
</dbReference>
<sequence>MYFAELQSIFKDIELIYQSETSTVCYATHINTNIKVCLKMIQVSHLDETQLHYIKREIRIHRKISHPYITKFYGMLSINNNNTLVLVLEYVGKVTLLEKLNDSGGMSENEAKKIISQLSYSLFFLHVSCNIAHRDLKLENIIYDEENDVIKLLDFGVSSESNIMSTKCGSLPYCSPELILGKSYAKEVDIWSAGVISYSLLTGQLPFDDVNTQNLIHKIINSDPPPIPFSTPESRDLIKRMLEKNPNDRIKIEEILDHKWLNDSECSALSREKFFESFDFIGYSDASEHKFDPDIIKMIPDCNYETLCKQFNSKTGTPQTIHYNILYWQFKLSHLFSCQASRLGISCVASSFMSLTNEEPLINSITNHPSLSSRNMPSQQMVLSLSPQKTLPKKIPKLETKDRMISAQLGMKQKLISGQAHPQLSNCKCSSGPIFTLRIPSLNSNKKVLIKKQTPLFIPSFANHSDHNVS</sequence>
<evidence type="ECO:0000256" key="5">
    <source>
        <dbReference type="ARBA" id="ARBA00022840"/>
    </source>
</evidence>
<keyword evidence="2" id="KW-0808">Transferase</keyword>
<dbReference type="Proteomes" id="UP001470230">
    <property type="component" value="Unassembled WGS sequence"/>
</dbReference>
<dbReference type="EMBL" id="JAPFFF010000003">
    <property type="protein sequence ID" value="KAK8893663.1"/>
    <property type="molecule type" value="Genomic_DNA"/>
</dbReference>
<keyword evidence="5" id="KW-0067">ATP-binding</keyword>
<protein>
    <recommendedName>
        <fullName evidence="6">Protein kinase domain-containing protein</fullName>
    </recommendedName>
</protein>
<feature type="domain" description="Protein kinase" evidence="6">
    <location>
        <begin position="10"/>
        <end position="261"/>
    </location>
</feature>
<dbReference type="InterPro" id="IPR000719">
    <property type="entry name" value="Prot_kinase_dom"/>
</dbReference>
<dbReference type="PANTHER" id="PTHR24346:SF82">
    <property type="entry name" value="KP78A-RELATED"/>
    <property type="match status" value="1"/>
</dbReference>
<name>A0ABR2KR97_9EUKA</name>
<evidence type="ECO:0000256" key="2">
    <source>
        <dbReference type="ARBA" id="ARBA00022679"/>
    </source>
</evidence>
<dbReference type="SUPFAM" id="SSF56112">
    <property type="entry name" value="Protein kinase-like (PK-like)"/>
    <property type="match status" value="1"/>
</dbReference>
<accession>A0ABR2KR97</accession>
<evidence type="ECO:0000256" key="1">
    <source>
        <dbReference type="ARBA" id="ARBA00022527"/>
    </source>
</evidence>
<keyword evidence="8" id="KW-1185">Reference proteome</keyword>
<evidence type="ECO:0000259" key="6">
    <source>
        <dbReference type="PROSITE" id="PS50011"/>
    </source>
</evidence>
<dbReference type="Gene3D" id="1.10.510.10">
    <property type="entry name" value="Transferase(Phosphotransferase) domain 1"/>
    <property type="match status" value="1"/>
</dbReference>
<dbReference type="InterPro" id="IPR011009">
    <property type="entry name" value="Kinase-like_dom_sf"/>
</dbReference>
<evidence type="ECO:0000256" key="3">
    <source>
        <dbReference type="ARBA" id="ARBA00022741"/>
    </source>
</evidence>
<evidence type="ECO:0000313" key="7">
    <source>
        <dbReference type="EMBL" id="KAK8893663.1"/>
    </source>
</evidence>
<dbReference type="Pfam" id="PF00069">
    <property type="entry name" value="Pkinase"/>
    <property type="match status" value="1"/>
</dbReference>
<dbReference type="PROSITE" id="PS50011">
    <property type="entry name" value="PROTEIN_KINASE_DOM"/>
    <property type="match status" value="1"/>
</dbReference>
<reference evidence="7 8" key="1">
    <citation type="submission" date="2024-04" db="EMBL/GenBank/DDBJ databases">
        <title>Tritrichomonas musculus Genome.</title>
        <authorList>
            <person name="Alves-Ferreira E."/>
            <person name="Grigg M."/>
            <person name="Lorenzi H."/>
            <person name="Galac M."/>
        </authorList>
    </citation>
    <scope>NUCLEOTIDE SEQUENCE [LARGE SCALE GENOMIC DNA]</scope>
    <source>
        <strain evidence="7 8">EAF2021</strain>
    </source>
</reference>
<keyword evidence="1" id="KW-0723">Serine/threonine-protein kinase</keyword>
<dbReference type="InterPro" id="IPR008271">
    <property type="entry name" value="Ser/Thr_kinase_AS"/>
</dbReference>
<gene>
    <name evidence="7" type="ORF">M9Y10_022090</name>
</gene>
<dbReference type="PANTHER" id="PTHR24346">
    <property type="entry name" value="MAP/MICROTUBULE AFFINITY-REGULATING KINASE"/>
    <property type="match status" value="1"/>
</dbReference>
<keyword evidence="3" id="KW-0547">Nucleotide-binding</keyword>
<evidence type="ECO:0000313" key="8">
    <source>
        <dbReference type="Proteomes" id="UP001470230"/>
    </source>
</evidence>
<comment type="caution">
    <text evidence="7">The sequence shown here is derived from an EMBL/GenBank/DDBJ whole genome shotgun (WGS) entry which is preliminary data.</text>
</comment>